<dbReference type="RefSeq" id="XP_064767007.1">
    <property type="nucleotide sequence ID" value="XM_064910085.1"/>
</dbReference>
<evidence type="ECO:0000256" key="5">
    <source>
        <dbReference type="ARBA" id="ARBA00022833"/>
    </source>
</evidence>
<keyword evidence="6" id="KW-0539">Nucleus</keyword>
<evidence type="ECO:0000313" key="10">
    <source>
        <dbReference type="EMBL" id="KAK7203974.1"/>
    </source>
</evidence>
<protein>
    <recommendedName>
        <fullName evidence="9">C2H2-type domain-containing protein</fullName>
    </recommendedName>
</protein>
<dbReference type="InterPro" id="IPR013087">
    <property type="entry name" value="Znf_C2H2_type"/>
</dbReference>
<dbReference type="CDD" id="cd12148">
    <property type="entry name" value="fungal_TF_MHR"/>
    <property type="match status" value="1"/>
</dbReference>
<reference evidence="10 11" key="1">
    <citation type="submission" date="2024-03" db="EMBL/GenBank/DDBJ databases">
        <title>Genome-scale model development and genomic sequencing of the oleaginous clade Lipomyces.</title>
        <authorList>
            <consortium name="Lawrence Berkeley National Laboratory"/>
            <person name="Czajka J.J."/>
            <person name="Han Y."/>
            <person name="Kim J."/>
            <person name="Mondo S.J."/>
            <person name="Hofstad B.A."/>
            <person name="Robles A."/>
            <person name="Haridas S."/>
            <person name="Riley R."/>
            <person name="LaButti K."/>
            <person name="Pangilinan J."/>
            <person name="Andreopoulos W."/>
            <person name="Lipzen A."/>
            <person name="Yan J."/>
            <person name="Wang M."/>
            <person name="Ng V."/>
            <person name="Grigoriev I.V."/>
            <person name="Spatafora J.W."/>
            <person name="Magnuson J.K."/>
            <person name="Baker S.E."/>
            <person name="Pomraning K.R."/>
        </authorList>
    </citation>
    <scope>NUCLEOTIDE SEQUENCE [LARGE SCALE GENOMIC DNA]</scope>
    <source>
        <strain evidence="10 11">Phaff 52-87</strain>
    </source>
</reference>
<dbReference type="PROSITE" id="PS50157">
    <property type="entry name" value="ZINC_FINGER_C2H2_2"/>
    <property type="match status" value="2"/>
</dbReference>
<evidence type="ECO:0000259" key="9">
    <source>
        <dbReference type="PROSITE" id="PS50157"/>
    </source>
</evidence>
<dbReference type="Proteomes" id="UP001498771">
    <property type="component" value="Unassembled WGS sequence"/>
</dbReference>
<dbReference type="SUPFAM" id="SSF57667">
    <property type="entry name" value="beta-beta-alpha zinc fingers"/>
    <property type="match status" value="1"/>
</dbReference>
<feature type="region of interest" description="Disordered" evidence="8">
    <location>
        <begin position="296"/>
        <end position="317"/>
    </location>
</feature>
<feature type="region of interest" description="Disordered" evidence="8">
    <location>
        <begin position="84"/>
        <end position="116"/>
    </location>
</feature>
<sequence>MQSVIQFGSLPPRPKRPRKQHICQYCQASFKRGEHLLRHERSHTAERPFDCAACETSFSRKDLLIRHTRTCAAAAAAAAAKAKSSGASQLPSNTASNLNPSSARSSASASDSEKTNSLLPLSFPALQEKPDSDKAETLDNTFGAAALNTTPAVVNPTAGLDQSKLSLSADGATMFDDLLNNSQTENLSGAAALPNQAMEVTNVDNTQPDNSAANEMLNMETGNDMFANFDISQYVTASSPMNMFSPGTSALLGSLDLIGGDYWVGPLPELDSRKESAPLSHRSDSTGEDEARSFAFNDDWDSSASSPNSGIDTDTPWSDMLTEGIDFDMCDINKVAIFDDTCRANLFNILSAISPHANAPILPTTDQLNTYLIVYKTGYGQQFPLIHSTFCRFSFVRRSGEITIEKMAGAVLMMVMSAIGAVYVSDHEEAKSLCSQCKEYITLMSVGRTIFTDDQYLPLLQAKLLTCMFDAWSGDVEMIESALNDLPFLSRCCAYGVQRRKARDISSWSAWVTREGYHRLYWGIFTFMSNLNLAYGQGMVVRLTDLGLPLPESDQLWFANAEGQFHSLLTELDASLTTDEAIARIFAASSMDSNEVDKADRQMSKFAILVLLHMVMQHLGDTKQVLHFSGVSAMGGDSRGSNSGIELEYIRTVSYEQIDRLIHHLIKCLLKLSNTRGRVSIESMAHIIKIRRCGISVTSFFRGLLSDPCLSEYLDPVIDEFALRTLTRSTQANKAIYLSLPYVRGFIRAEEKPDSIEQVLCFWESMLSLIAWIHGVEAASEREMSVEEQFVVESVSQMIESSTMDLPKVCGLSPQTGASMFTSVKTQGAGQPSVSAQVAHMSHEIFKKDGKWDITKRMALVMERLEKRLR</sequence>
<keyword evidence="2" id="KW-0479">Metal-binding</keyword>
<evidence type="ECO:0000256" key="6">
    <source>
        <dbReference type="ARBA" id="ARBA00023242"/>
    </source>
</evidence>
<dbReference type="InterPro" id="IPR007219">
    <property type="entry name" value="XnlR_reg_dom"/>
</dbReference>
<evidence type="ECO:0000256" key="3">
    <source>
        <dbReference type="ARBA" id="ARBA00022737"/>
    </source>
</evidence>
<dbReference type="Pfam" id="PF04082">
    <property type="entry name" value="Fungal_trans"/>
    <property type="match status" value="1"/>
</dbReference>
<keyword evidence="5" id="KW-0862">Zinc</keyword>
<accession>A0ABR1F2B5</accession>
<dbReference type="InterPro" id="IPR036236">
    <property type="entry name" value="Znf_C2H2_sf"/>
</dbReference>
<dbReference type="PROSITE" id="PS00028">
    <property type="entry name" value="ZINC_FINGER_C2H2_1"/>
    <property type="match status" value="1"/>
</dbReference>
<evidence type="ECO:0000256" key="7">
    <source>
        <dbReference type="PROSITE-ProRule" id="PRU00042"/>
    </source>
</evidence>
<dbReference type="InterPro" id="IPR051059">
    <property type="entry name" value="VerF-like"/>
</dbReference>
<feature type="region of interest" description="Disordered" evidence="8">
    <location>
        <begin position="271"/>
        <end position="290"/>
    </location>
</feature>
<keyword evidence="11" id="KW-1185">Reference proteome</keyword>
<evidence type="ECO:0000256" key="1">
    <source>
        <dbReference type="ARBA" id="ARBA00004123"/>
    </source>
</evidence>
<dbReference type="GeneID" id="90035597"/>
<feature type="compositionally biased region" description="Low complexity" evidence="8">
    <location>
        <begin position="95"/>
        <end position="110"/>
    </location>
</feature>
<feature type="domain" description="C2H2-type" evidence="9">
    <location>
        <begin position="21"/>
        <end position="48"/>
    </location>
</feature>
<feature type="compositionally biased region" description="Polar residues" evidence="8">
    <location>
        <begin position="85"/>
        <end position="94"/>
    </location>
</feature>
<organism evidence="10 11">
    <name type="scientific">Myxozyma melibiosi</name>
    <dbReference type="NCBI Taxonomy" id="54550"/>
    <lineage>
        <taxon>Eukaryota</taxon>
        <taxon>Fungi</taxon>
        <taxon>Dikarya</taxon>
        <taxon>Ascomycota</taxon>
        <taxon>Saccharomycotina</taxon>
        <taxon>Lipomycetes</taxon>
        <taxon>Lipomycetales</taxon>
        <taxon>Lipomycetaceae</taxon>
        <taxon>Myxozyma</taxon>
    </lineage>
</organism>
<dbReference type="PANTHER" id="PTHR40626:SF11">
    <property type="entry name" value="ZINC FINGER PROTEIN YPR022C"/>
    <property type="match status" value="1"/>
</dbReference>
<evidence type="ECO:0000313" key="11">
    <source>
        <dbReference type="Proteomes" id="UP001498771"/>
    </source>
</evidence>
<comment type="caution">
    <text evidence="10">The sequence shown here is derived from an EMBL/GenBank/DDBJ whole genome shotgun (WGS) entry which is preliminary data.</text>
</comment>
<name>A0ABR1F2B5_9ASCO</name>
<comment type="subcellular location">
    <subcellularLocation>
        <location evidence="1">Nucleus</location>
    </subcellularLocation>
</comment>
<feature type="domain" description="C2H2-type" evidence="9">
    <location>
        <begin position="49"/>
        <end position="70"/>
    </location>
</feature>
<dbReference type="PANTHER" id="PTHR40626">
    <property type="entry name" value="MIP31509P"/>
    <property type="match status" value="1"/>
</dbReference>
<dbReference type="EMBL" id="JBBJBU010000009">
    <property type="protein sequence ID" value="KAK7203974.1"/>
    <property type="molecule type" value="Genomic_DNA"/>
</dbReference>
<proteinExistence type="predicted"/>
<evidence type="ECO:0000256" key="2">
    <source>
        <dbReference type="ARBA" id="ARBA00022723"/>
    </source>
</evidence>
<feature type="compositionally biased region" description="Polar residues" evidence="8">
    <location>
        <begin position="302"/>
        <end position="316"/>
    </location>
</feature>
<keyword evidence="3" id="KW-0677">Repeat</keyword>
<evidence type="ECO:0000256" key="8">
    <source>
        <dbReference type="SAM" id="MobiDB-lite"/>
    </source>
</evidence>
<keyword evidence="4 7" id="KW-0863">Zinc-finger</keyword>
<dbReference type="Gene3D" id="3.30.160.60">
    <property type="entry name" value="Classic Zinc Finger"/>
    <property type="match status" value="2"/>
</dbReference>
<evidence type="ECO:0000256" key="4">
    <source>
        <dbReference type="ARBA" id="ARBA00022771"/>
    </source>
</evidence>
<dbReference type="SMART" id="SM00355">
    <property type="entry name" value="ZnF_C2H2"/>
    <property type="match status" value="2"/>
</dbReference>
<gene>
    <name evidence="10" type="ORF">BZA70DRAFT_196798</name>
</gene>